<sequence>MKKQIEILERIWKIKFQFILLWYSSIIREQQNPNIIPYFAEFGDFLLSILTTSIRIAIGSLYIKLYL</sequence>
<dbReference type="Proteomes" id="UP000235036">
    <property type="component" value="Unassembled WGS sequence"/>
</dbReference>
<protein>
    <submittedName>
        <fullName evidence="1">Uncharacterized protein</fullName>
    </submittedName>
</protein>
<reference evidence="1 2" key="1">
    <citation type="submission" date="2017-08" db="EMBL/GenBank/DDBJ databases">
        <title>Genomes of Fischerella (Mastigocladus) sp. strains.</title>
        <authorList>
            <person name="Miller S.R."/>
        </authorList>
    </citation>
    <scope>NUCLEOTIDE SEQUENCE [LARGE SCALE GENOMIC DNA]</scope>
    <source>
        <strain evidence="1 2">CCMEE 5323</strain>
    </source>
</reference>
<organism evidence="1 2">
    <name type="scientific">Fischerella muscicola CCMEE 5323</name>
    <dbReference type="NCBI Taxonomy" id="2019572"/>
    <lineage>
        <taxon>Bacteria</taxon>
        <taxon>Bacillati</taxon>
        <taxon>Cyanobacteriota</taxon>
        <taxon>Cyanophyceae</taxon>
        <taxon>Nostocales</taxon>
        <taxon>Hapalosiphonaceae</taxon>
        <taxon>Fischerella</taxon>
    </lineage>
</organism>
<evidence type="ECO:0000313" key="1">
    <source>
        <dbReference type="EMBL" id="PLZ82825.1"/>
    </source>
</evidence>
<proteinExistence type="predicted"/>
<accession>A0A2N6JV70</accession>
<keyword evidence="2" id="KW-1185">Reference proteome</keyword>
<evidence type="ECO:0000313" key="2">
    <source>
        <dbReference type="Proteomes" id="UP000235036"/>
    </source>
</evidence>
<dbReference type="AlphaFoldDB" id="A0A2N6JV70"/>
<name>A0A2N6JV70_FISMU</name>
<comment type="caution">
    <text evidence="1">The sequence shown here is derived from an EMBL/GenBank/DDBJ whole genome shotgun (WGS) entry which is preliminary data.</text>
</comment>
<gene>
    <name evidence="1" type="ORF">CEN44_27330</name>
</gene>
<dbReference type="EMBL" id="NRQW01000673">
    <property type="protein sequence ID" value="PLZ82825.1"/>
    <property type="molecule type" value="Genomic_DNA"/>
</dbReference>